<name>A0A4V3D6G2_9BURK</name>
<dbReference type="OrthoDB" id="9797746at2"/>
<dbReference type="NCBIfam" id="TIGR03647">
    <property type="entry name" value="Na_symport_sm"/>
    <property type="match status" value="1"/>
</dbReference>
<dbReference type="RefSeq" id="WP_133596734.1">
    <property type="nucleotide sequence ID" value="NZ_SNYL01000005.1"/>
</dbReference>
<dbReference type="EMBL" id="SNYL01000005">
    <property type="protein sequence ID" value="TDQ43757.1"/>
    <property type="molecule type" value="Genomic_DNA"/>
</dbReference>
<keyword evidence="4" id="KW-1185">Reference proteome</keyword>
<gene>
    <name evidence="3" type="ORF">DFR43_105107</name>
</gene>
<accession>A0A4V3D6G2</accession>
<comment type="caution">
    <text evidence="3">The sequence shown here is derived from an EMBL/GenBank/DDBJ whole genome shotgun (WGS) entry which is preliminary data.</text>
</comment>
<feature type="transmembrane region" description="Helical" evidence="1">
    <location>
        <begin position="46"/>
        <end position="68"/>
    </location>
</feature>
<keyword evidence="1" id="KW-1133">Transmembrane helix</keyword>
<evidence type="ECO:0000256" key="1">
    <source>
        <dbReference type="SAM" id="Phobius"/>
    </source>
</evidence>
<dbReference type="Pfam" id="PF13937">
    <property type="entry name" value="DUF4212"/>
    <property type="match status" value="1"/>
</dbReference>
<dbReference type="AlphaFoldDB" id="A0A4V3D6G2"/>
<dbReference type="Proteomes" id="UP000295510">
    <property type="component" value="Unassembled WGS sequence"/>
</dbReference>
<reference evidence="3 4" key="1">
    <citation type="submission" date="2019-03" db="EMBL/GenBank/DDBJ databases">
        <title>Genomic Encyclopedia of Type Strains, Phase IV (KMG-IV): sequencing the most valuable type-strain genomes for metagenomic binning, comparative biology and taxonomic classification.</title>
        <authorList>
            <person name="Goeker M."/>
        </authorList>
    </citation>
    <scope>NUCLEOTIDE SEQUENCE [LARGE SCALE GENOMIC DNA]</scope>
    <source>
        <strain evidence="3 4">DSM 19605</strain>
    </source>
</reference>
<dbReference type="InterPro" id="IPR019886">
    <property type="entry name" value="Na_symporter_ssu"/>
</dbReference>
<evidence type="ECO:0000313" key="3">
    <source>
        <dbReference type="EMBL" id="TDQ43757.1"/>
    </source>
</evidence>
<protein>
    <submittedName>
        <fullName evidence="3">Putative solute:sodium symporter small subunit</fullName>
    </submittedName>
</protein>
<sequence length="91" mass="10218">MKGGVQGYWRRVKLVTAALLLVWSVVSFGFTYFARELDFTLLGWPFSYWMAAQGALIVYGLIIAVYAWSVNRLDDRYGVADPPDAEDAHGP</sequence>
<keyword evidence="1" id="KW-0472">Membrane</keyword>
<evidence type="ECO:0000313" key="4">
    <source>
        <dbReference type="Proteomes" id="UP000295510"/>
    </source>
</evidence>
<feature type="domain" description="Sodium symporter small subunit" evidence="2">
    <location>
        <begin position="6"/>
        <end position="79"/>
    </location>
</feature>
<keyword evidence="1" id="KW-0812">Transmembrane</keyword>
<organism evidence="3 4">
    <name type="scientific">Tepidicella xavieri</name>
    <dbReference type="NCBI Taxonomy" id="360241"/>
    <lineage>
        <taxon>Bacteria</taxon>
        <taxon>Pseudomonadati</taxon>
        <taxon>Pseudomonadota</taxon>
        <taxon>Betaproteobacteria</taxon>
        <taxon>Burkholderiales</taxon>
        <taxon>Tepidicella</taxon>
    </lineage>
</organism>
<feature type="transmembrane region" description="Helical" evidence="1">
    <location>
        <begin position="12"/>
        <end position="34"/>
    </location>
</feature>
<proteinExistence type="predicted"/>
<evidence type="ECO:0000259" key="2">
    <source>
        <dbReference type="Pfam" id="PF13937"/>
    </source>
</evidence>